<dbReference type="InterPro" id="IPR010106">
    <property type="entry name" value="RpnA"/>
</dbReference>
<dbReference type="PANTHER" id="PTHR41317">
    <property type="entry name" value="PD-(D_E)XK NUCLEASE FAMILY TRANSPOSASE"/>
    <property type="match status" value="1"/>
</dbReference>
<accession>J7T6V2</accession>
<keyword evidence="2" id="KW-1185">Reference proteome</keyword>
<gene>
    <name evidence="1" type="ORF">RSSL_01436</name>
</gene>
<evidence type="ECO:0000313" key="1">
    <source>
        <dbReference type="EMBL" id="EJO16845.1"/>
    </source>
</evidence>
<dbReference type="NCBIfam" id="TIGR01784">
    <property type="entry name" value="T_den_put_tspse"/>
    <property type="match status" value="1"/>
</dbReference>
<proteinExistence type="predicted"/>
<dbReference type="PATRIC" id="fig|1200793.3.peg.730"/>
<comment type="caution">
    <text evidence="1">The sequence shown here is derived from an EMBL/GenBank/DDBJ whole genome shotgun (WGS) entry which is preliminary data.</text>
</comment>
<dbReference type="PANTHER" id="PTHR41317:SF1">
    <property type="entry name" value="PD-(D_E)XK NUCLEASE FAMILY TRANSPOSASE"/>
    <property type="match status" value="1"/>
</dbReference>
<name>J7T6V2_STRSL</name>
<dbReference type="Proteomes" id="UP000006983">
    <property type="component" value="Unassembled WGS sequence"/>
</dbReference>
<sequence>MQAFIYFFRIDSSRGANPLFFLKERYMEKRHKHVSPTLDIMAKKIFSLPEVTVAFIRDILDLDVVDAQILEGTQLHKKDFDEDELFSTSVDVRAKLNDGTEVIIEIQVRKQHYFLNRFHYYLANQLVENVQQLRQQGQTHKMYEQMEPVYGIAILEKTLLPDEESPINTYWMANSRTSNPLNSYYKDGKRQNLLQIAFLELDKYNKGKHITDEGRQWLEFFGNLPFSKEPSQAVTHADSLLDSSSWTQEEKAMIDERIRIQENYDMTMETAIDEAREEGLEQGLEQGLERGRHEGQLEMIRKMLSKGLSLEVVSAVTGLSVEELEALLS</sequence>
<dbReference type="AlphaFoldDB" id="J7T6V2"/>
<dbReference type="Pfam" id="PF12784">
    <property type="entry name" value="PDDEXK_2"/>
    <property type="match status" value="1"/>
</dbReference>
<organism evidence="1 2">
    <name type="scientific">Streptococcus salivarius K12</name>
    <dbReference type="NCBI Taxonomy" id="1200793"/>
    <lineage>
        <taxon>Bacteria</taxon>
        <taxon>Bacillati</taxon>
        <taxon>Bacillota</taxon>
        <taxon>Bacilli</taxon>
        <taxon>Lactobacillales</taxon>
        <taxon>Streptococcaceae</taxon>
        <taxon>Streptococcus</taxon>
    </lineage>
</organism>
<protein>
    <recommendedName>
        <fullName evidence="3">Cytosolic protein</fullName>
    </recommendedName>
</protein>
<evidence type="ECO:0008006" key="3">
    <source>
        <dbReference type="Google" id="ProtNLM"/>
    </source>
</evidence>
<dbReference type="EMBL" id="ALIF01000001">
    <property type="protein sequence ID" value="EJO16845.1"/>
    <property type="molecule type" value="Genomic_DNA"/>
</dbReference>
<reference evidence="1 2" key="1">
    <citation type="journal article" date="2012" name="J. Bacteriol.">
        <title>Genome Sequence of the Lantibiotic Bacteriocin Producer Streptococcus salivarius Strain K12.</title>
        <authorList>
            <person name="Barretto C."/>
            <person name="Alvarez-Martin P."/>
            <person name="Foata F."/>
            <person name="Renault P."/>
            <person name="Berger B."/>
        </authorList>
    </citation>
    <scope>NUCLEOTIDE SEQUENCE [LARGE SCALE GENOMIC DNA]</scope>
    <source>
        <strain evidence="1 2">K12</strain>
    </source>
</reference>
<evidence type="ECO:0000313" key="2">
    <source>
        <dbReference type="Proteomes" id="UP000006983"/>
    </source>
</evidence>